<dbReference type="PROSITE" id="PS50977">
    <property type="entry name" value="HTH_TETR_2"/>
    <property type="match status" value="1"/>
</dbReference>
<dbReference type="Gene3D" id="1.10.357.10">
    <property type="entry name" value="Tetracycline Repressor, domain 2"/>
    <property type="match status" value="1"/>
</dbReference>
<dbReference type="GO" id="GO:0003677">
    <property type="term" value="F:DNA binding"/>
    <property type="evidence" value="ECO:0007669"/>
    <property type="project" value="UniProtKB-UniRule"/>
</dbReference>
<dbReference type="EMBL" id="AP035881">
    <property type="protein sequence ID" value="BFP45009.1"/>
    <property type="molecule type" value="Genomic_DNA"/>
</dbReference>
<name>A0AB33JUN5_9ACTN</name>
<keyword evidence="1 2" id="KW-0238">DNA-binding</keyword>
<organism evidence="4">
    <name type="scientific">Kitasatospora sp. CMC57</name>
    <dbReference type="NCBI Taxonomy" id="3231513"/>
    <lineage>
        <taxon>Bacteria</taxon>
        <taxon>Bacillati</taxon>
        <taxon>Actinomycetota</taxon>
        <taxon>Actinomycetes</taxon>
        <taxon>Kitasatosporales</taxon>
        <taxon>Streptomycetaceae</taxon>
        <taxon>Kitasatospora</taxon>
    </lineage>
</organism>
<evidence type="ECO:0000256" key="1">
    <source>
        <dbReference type="ARBA" id="ARBA00023125"/>
    </source>
</evidence>
<sequence length="195" mass="21036">MATTRPQDARPAPAEDRVTREAALAAARARFTAGDRLDMRSLAEQLGVGRTTLYRWFGDREALLGEILAGMSRRTFQQATATTPGVGAERAFTVLRDFMQTTADYPPLRAFAQREPGPALRVLMADDGAVTGALREGFGAVFADSRMPWVGPQLVEVMVQLATALQWAPIVIGEDASIDRAITLMKGLAHPPQAG</sequence>
<feature type="domain" description="HTH tetR-type" evidence="3">
    <location>
        <begin position="17"/>
        <end position="75"/>
    </location>
</feature>
<dbReference type="InterPro" id="IPR001647">
    <property type="entry name" value="HTH_TetR"/>
</dbReference>
<evidence type="ECO:0000313" key="4">
    <source>
        <dbReference type="EMBL" id="BFP45009.1"/>
    </source>
</evidence>
<evidence type="ECO:0000259" key="3">
    <source>
        <dbReference type="PROSITE" id="PS50977"/>
    </source>
</evidence>
<dbReference type="Pfam" id="PF00440">
    <property type="entry name" value="TetR_N"/>
    <property type="match status" value="1"/>
</dbReference>
<dbReference type="InterPro" id="IPR041485">
    <property type="entry name" value="TetR_C_36"/>
</dbReference>
<evidence type="ECO:0000256" key="2">
    <source>
        <dbReference type="PROSITE-ProRule" id="PRU00335"/>
    </source>
</evidence>
<dbReference type="AlphaFoldDB" id="A0AB33JUN5"/>
<dbReference type="Pfam" id="PF18598">
    <property type="entry name" value="TetR_C_36"/>
    <property type="match status" value="1"/>
</dbReference>
<protein>
    <recommendedName>
        <fullName evidence="3">HTH tetR-type domain-containing protein</fullName>
    </recommendedName>
</protein>
<proteinExistence type="predicted"/>
<dbReference type="InterPro" id="IPR009057">
    <property type="entry name" value="Homeodomain-like_sf"/>
</dbReference>
<reference evidence="4" key="1">
    <citation type="submission" date="2024-07" db="EMBL/GenBank/DDBJ databases">
        <title>Complete genome sequences of cellulolytic bacteria, Kitasatospora sp. CMC57 and Streptomyces sp. CMC78, isolated from Japanese agricultural soil.</title>
        <authorList>
            <person name="Hashimoto T."/>
            <person name="Ito M."/>
            <person name="Iwamoto M."/>
            <person name="Fukahori D."/>
            <person name="Shoda T."/>
            <person name="Sakoda M."/>
            <person name="Morohoshi T."/>
            <person name="Mitsuboshi M."/>
            <person name="Nishizawa T."/>
        </authorList>
    </citation>
    <scope>NUCLEOTIDE SEQUENCE</scope>
    <source>
        <strain evidence="4">CMC57</strain>
    </source>
</reference>
<dbReference type="SUPFAM" id="SSF46689">
    <property type="entry name" value="Homeodomain-like"/>
    <property type="match status" value="1"/>
</dbReference>
<dbReference type="RefSeq" id="WP_407987564.1">
    <property type="nucleotide sequence ID" value="NZ_AP035881.2"/>
</dbReference>
<gene>
    <name evidence="4" type="ORF">KCMC57_13770</name>
</gene>
<feature type="DNA-binding region" description="H-T-H motif" evidence="2">
    <location>
        <begin position="38"/>
        <end position="57"/>
    </location>
</feature>
<accession>A0AB33JUN5</accession>